<reference evidence="4" key="1">
    <citation type="submission" date="2019-11" db="EMBL/GenBank/DDBJ databases">
        <authorList>
            <person name="Feng L."/>
        </authorList>
    </citation>
    <scope>NUCLEOTIDE SEQUENCE</scope>
    <source>
        <strain evidence="4">ChathewayiLFYP18</strain>
    </source>
</reference>
<evidence type="ECO:0000313" key="4">
    <source>
        <dbReference type="EMBL" id="VYU67549.1"/>
    </source>
</evidence>
<keyword evidence="2" id="KW-0012">Acyltransferase</keyword>
<dbReference type="RefSeq" id="WP_156833490.1">
    <property type="nucleotide sequence ID" value="NZ_CACRUH010000067.1"/>
</dbReference>
<protein>
    <submittedName>
        <fullName evidence="4">Putative acetyltransferase</fullName>
    </submittedName>
</protein>
<keyword evidence="1 4" id="KW-0808">Transferase</keyword>
<evidence type="ECO:0000259" key="3">
    <source>
        <dbReference type="PROSITE" id="PS51186"/>
    </source>
</evidence>
<dbReference type="EMBL" id="CACRUH010000067">
    <property type="protein sequence ID" value="VYU67549.1"/>
    <property type="molecule type" value="Genomic_DNA"/>
</dbReference>
<dbReference type="PANTHER" id="PTHR10908">
    <property type="entry name" value="SEROTONIN N-ACETYLTRANSFERASE"/>
    <property type="match status" value="1"/>
</dbReference>
<evidence type="ECO:0000256" key="2">
    <source>
        <dbReference type="ARBA" id="ARBA00023315"/>
    </source>
</evidence>
<dbReference type="InterPro" id="IPR016181">
    <property type="entry name" value="Acyl_CoA_acyltransferase"/>
</dbReference>
<dbReference type="PROSITE" id="PS51186">
    <property type="entry name" value="GNAT"/>
    <property type="match status" value="1"/>
</dbReference>
<dbReference type="Pfam" id="PF00583">
    <property type="entry name" value="Acetyltransf_1"/>
    <property type="match status" value="1"/>
</dbReference>
<feature type="domain" description="N-acetyltransferase" evidence="3">
    <location>
        <begin position="3"/>
        <end position="162"/>
    </location>
</feature>
<accession>A0A6N3GUQ4</accession>
<gene>
    <name evidence="4" type="ORF">CHLFYP18_02025</name>
</gene>
<evidence type="ECO:0000256" key="1">
    <source>
        <dbReference type="ARBA" id="ARBA00022679"/>
    </source>
</evidence>
<dbReference type="SUPFAM" id="SSF55729">
    <property type="entry name" value="Acyl-CoA N-acyltransferases (Nat)"/>
    <property type="match status" value="1"/>
</dbReference>
<dbReference type="InterPro" id="IPR000182">
    <property type="entry name" value="GNAT_dom"/>
</dbReference>
<sequence>MVYIIRNVKAEDLDQVTEVEALCFPAAEAATEESFRKRIETFPESFFVAENESGKIIGFINGCVTDERTIRDEMFEDSGLHRADGMYQSIFGLDVIPEYRRQGVAADLMNHLIQTAKARGKKGMILTCKDRLIHYYEKFGYRSLGISGSVHGGAVWYDMLLEF</sequence>
<dbReference type="CDD" id="cd04301">
    <property type="entry name" value="NAT_SF"/>
    <property type="match status" value="1"/>
</dbReference>
<proteinExistence type="predicted"/>
<dbReference type="PANTHER" id="PTHR10908:SF0">
    <property type="entry name" value="SEROTONIN N-ACETYLTRANSFERASE"/>
    <property type="match status" value="1"/>
</dbReference>
<dbReference type="GO" id="GO:0008080">
    <property type="term" value="F:N-acetyltransferase activity"/>
    <property type="evidence" value="ECO:0007669"/>
    <property type="project" value="UniProtKB-ARBA"/>
</dbReference>
<name>A0A6N3GUQ4_9FIRM</name>
<dbReference type="AlphaFoldDB" id="A0A6N3GUQ4"/>
<dbReference type="InterPro" id="IPR051635">
    <property type="entry name" value="SNAT-like"/>
</dbReference>
<dbReference type="Gene3D" id="3.40.630.30">
    <property type="match status" value="1"/>
</dbReference>
<organism evidence="4">
    <name type="scientific">Hungatella hathewayi</name>
    <dbReference type="NCBI Taxonomy" id="154046"/>
    <lineage>
        <taxon>Bacteria</taxon>
        <taxon>Bacillati</taxon>
        <taxon>Bacillota</taxon>
        <taxon>Clostridia</taxon>
        <taxon>Lachnospirales</taxon>
        <taxon>Lachnospiraceae</taxon>
        <taxon>Hungatella</taxon>
    </lineage>
</organism>